<evidence type="ECO:0000256" key="3">
    <source>
        <dbReference type="ARBA" id="ARBA00022692"/>
    </source>
</evidence>
<evidence type="ECO:0000313" key="8">
    <source>
        <dbReference type="Proteomes" id="UP001465755"/>
    </source>
</evidence>
<proteinExistence type="inferred from homology"/>
<feature type="transmembrane region" description="Helical" evidence="6">
    <location>
        <begin position="111"/>
        <end position="129"/>
    </location>
</feature>
<evidence type="ECO:0000256" key="2">
    <source>
        <dbReference type="ARBA" id="ARBA00010095"/>
    </source>
</evidence>
<evidence type="ECO:0000313" key="7">
    <source>
        <dbReference type="EMBL" id="KAK9808104.1"/>
    </source>
</evidence>
<dbReference type="InterPro" id="IPR003377">
    <property type="entry name" value="Cornichon"/>
</dbReference>
<protein>
    <recommendedName>
        <fullName evidence="9">Cornichon</fullName>
    </recommendedName>
</protein>
<keyword evidence="8" id="KW-1185">Reference proteome</keyword>
<comment type="subcellular location">
    <subcellularLocation>
        <location evidence="1">Membrane</location>
        <topology evidence="1">Multi-pass membrane protein</topology>
    </subcellularLocation>
</comment>
<evidence type="ECO:0000256" key="6">
    <source>
        <dbReference type="SAM" id="Phobius"/>
    </source>
</evidence>
<comment type="similarity">
    <text evidence="2">Belongs to the cornichon family.</text>
</comment>
<feature type="transmembrane region" description="Helical" evidence="6">
    <location>
        <begin position="7"/>
        <end position="29"/>
    </location>
</feature>
<keyword evidence="4 6" id="KW-1133">Transmembrane helix</keyword>
<evidence type="ECO:0000256" key="1">
    <source>
        <dbReference type="ARBA" id="ARBA00004141"/>
    </source>
</evidence>
<dbReference type="SMART" id="SM01398">
    <property type="entry name" value="Cornichon"/>
    <property type="match status" value="1"/>
</dbReference>
<gene>
    <name evidence="7" type="ORF">WJX73_006585</name>
</gene>
<keyword evidence="3 6" id="KW-0812">Transmembrane</keyword>
<dbReference type="Proteomes" id="UP001465755">
    <property type="component" value="Unassembled WGS sequence"/>
</dbReference>
<dbReference type="Pfam" id="PF03311">
    <property type="entry name" value="Cornichon"/>
    <property type="match status" value="1"/>
</dbReference>
<evidence type="ECO:0000256" key="4">
    <source>
        <dbReference type="ARBA" id="ARBA00022989"/>
    </source>
</evidence>
<feature type="transmembrane region" description="Helical" evidence="6">
    <location>
        <begin position="60"/>
        <end position="82"/>
    </location>
</feature>
<organism evidence="7 8">
    <name type="scientific">Symbiochloris irregularis</name>
    <dbReference type="NCBI Taxonomy" id="706552"/>
    <lineage>
        <taxon>Eukaryota</taxon>
        <taxon>Viridiplantae</taxon>
        <taxon>Chlorophyta</taxon>
        <taxon>core chlorophytes</taxon>
        <taxon>Trebouxiophyceae</taxon>
        <taxon>Trebouxiales</taxon>
        <taxon>Trebouxiaceae</taxon>
        <taxon>Symbiochloris</taxon>
    </lineage>
</organism>
<evidence type="ECO:0008006" key="9">
    <source>
        <dbReference type="Google" id="ProtNLM"/>
    </source>
</evidence>
<dbReference type="PANTHER" id="PTHR12290">
    <property type="entry name" value="CORNICHON-RELATED"/>
    <property type="match status" value="1"/>
</dbReference>
<accession>A0AAW1PEF8</accession>
<dbReference type="EMBL" id="JALJOQ010000027">
    <property type="protein sequence ID" value="KAK9808104.1"/>
    <property type="molecule type" value="Genomic_DNA"/>
</dbReference>
<dbReference type="AlphaFoldDB" id="A0AAW1PEF8"/>
<dbReference type="GO" id="GO:0016192">
    <property type="term" value="P:vesicle-mediated transport"/>
    <property type="evidence" value="ECO:0007669"/>
    <property type="project" value="InterPro"/>
</dbReference>
<evidence type="ECO:0000256" key="5">
    <source>
        <dbReference type="ARBA" id="ARBA00023136"/>
    </source>
</evidence>
<name>A0AAW1PEF8_9CHLO</name>
<comment type="caution">
    <text evidence="7">The sequence shown here is derived from an EMBL/GenBank/DDBJ whole genome shotgun (WGS) entry which is preliminary data.</text>
</comment>
<dbReference type="GO" id="GO:0016020">
    <property type="term" value="C:membrane"/>
    <property type="evidence" value="ECO:0007669"/>
    <property type="project" value="UniProtKB-SubCell"/>
</dbReference>
<keyword evidence="5 6" id="KW-0472">Membrane</keyword>
<sequence length="156" mass="18035">MFTDFLVWLVCFFVQGALIGMVMYALILLSDLENDFMNPHDASAGINRWVVPEFVAQSSFAALLILRFEWIAFPLHTALALWNARQYLKKRHKTDVTEIFRQLPREKNMRIAKLAFYLISFIYCIFRVVDTAVNGLMSPEARHTAHQLFQDAAASF</sequence>
<reference evidence="7 8" key="1">
    <citation type="journal article" date="2024" name="Nat. Commun.">
        <title>Phylogenomics reveals the evolutionary origins of lichenization in chlorophyte algae.</title>
        <authorList>
            <person name="Puginier C."/>
            <person name="Libourel C."/>
            <person name="Otte J."/>
            <person name="Skaloud P."/>
            <person name="Haon M."/>
            <person name="Grisel S."/>
            <person name="Petersen M."/>
            <person name="Berrin J.G."/>
            <person name="Delaux P.M."/>
            <person name="Dal Grande F."/>
            <person name="Keller J."/>
        </authorList>
    </citation>
    <scope>NUCLEOTIDE SEQUENCE [LARGE SCALE GENOMIC DNA]</scope>
    <source>
        <strain evidence="7 8">SAG 2036</strain>
    </source>
</reference>